<feature type="domain" description="DUF4408" evidence="3">
    <location>
        <begin position="10"/>
        <end position="41"/>
    </location>
</feature>
<sequence>MAVAEPAVASMWAFMTSWFTPTILFCVLNLMIGTIFITSNFKTHNKEQQNHSEDHELRPQLVRPPSILERFRSINFSLYRSEQPDPLQPETTHHTDPPADQAPDQNQSHDQDHHLTRSKSAEASETPARVPVKMKKSASEKLVVETSFEDVEASERQRPATVRERKTKGNETASSAEDEEVDAKADDFINRFKQQLKLQRLDSILRYKEMLTRGSGK</sequence>
<proteinExistence type="predicted"/>
<evidence type="ECO:0000313" key="4">
    <source>
        <dbReference type="EMBL" id="MPA75466.1"/>
    </source>
</evidence>
<dbReference type="Pfam" id="PF05553">
    <property type="entry name" value="DUF761"/>
    <property type="match status" value="1"/>
</dbReference>
<feature type="transmembrane region" description="Helical" evidence="2">
    <location>
        <begin position="12"/>
        <end position="37"/>
    </location>
</feature>
<feature type="region of interest" description="Disordered" evidence="1">
    <location>
        <begin position="81"/>
        <end position="181"/>
    </location>
</feature>
<feature type="compositionally biased region" description="Basic and acidic residues" evidence="1">
    <location>
        <begin position="153"/>
        <end position="169"/>
    </location>
</feature>
<keyword evidence="2" id="KW-0812">Transmembrane</keyword>
<evidence type="ECO:0000256" key="1">
    <source>
        <dbReference type="SAM" id="MobiDB-lite"/>
    </source>
</evidence>
<reference evidence="4" key="1">
    <citation type="submission" date="2019-08" db="EMBL/GenBank/DDBJ databases">
        <title>Reference gene set and small RNA set construction with multiple tissues from Davidia involucrata Baill.</title>
        <authorList>
            <person name="Yang H."/>
            <person name="Zhou C."/>
            <person name="Li G."/>
            <person name="Wang J."/>
            <person name="Gao P."/>
            <person name="Wang M."/>
            <person name="Wang R."/>
            <person name="Zhao Y."/>
        </authorList>
    </citation>
    <scope>NUCLEOTIDE SEQUENCE</scope>
    <source>
        <tissue evidence="4">Mixed with DoveR01_LX</tissue>
    </source>
</reference>
<gene>
    <name evidence="4" type="ORF">Din_044907</name>
</gene>
<evidence type="ECO:0000256" key="2">
    <source>
        <dbReference type="SAM" id="Phobius"/>
    </source>
</evidence>
<keyword evidence="2" id="KW-1133">Transmembrane helix</keyword>
<name>A0A5B7C5G4_DAVIN</name>
<dbReference type="InterPro" id="IPR008480">
    <property type="entry name" value="DUF761_pln"/>
</dbReference>
<dbReference type="InterPro" id="IPR025520">
    <property type="entry name" value="DUF4408"/>
</dbReference>
<feature type="compositionally biased region" description="Basic and acidic residues" evidence="1">
    <location>
        <begin position="107"/>
        <end position="122"/>
    </location>
</feature>
<dbReference type="EMBL" id="GHES01044907">
    <property type="protein sequence ID" value="MPA75466.1"/>
    <property type="molecule type" value="Transcribed_RNA"/>
</dbReference>
<protein>
    <recommendedName>
        <fullName evidence="3">DUF4408 domain-containing protein</fullName>
    </recommendedName>
</protein>
<evidence type="ECO:0000259" key="3">
    <source>
        <dbReference type="Pfam" id="PF14364"/>
    </source>
</evidence>
<dbReference type="PANTHER" id="PTHR33098:SF57">
    <property type="entry name" value="DUF4408 DOMAIN PROTEIN"/>
    <property type="match status" value="1"/>
</dbReference>
<organism evidence="4">
    <name type="scientific">Davidia involucrata</name>
    <name type="common">Dove tree</name>
    <dbReference type="NCBI Taxonomy" id="16924"/>
    <lineage>
        <taxon>Eukaryota</taxon>
        <taxon>Viridiplantae</taxon>
        <taxon>Streptophyta</taxon>
        <taxon>Embryophyta</taxon>
        <taxon>Tracheophyta</taxon>
        <taxon>Spermatophyta</taxon>
        <taxon>Magnoliopsida</taxon>
        <taxon>eudicotyledons</taxon>
        <taxon>Gunneridae</taxon>
        <taxon>Pentapetalae</taxon>
        <taxon>asterids</taxon>
        <taxon>Cornales</taxon>
        <taxon>Nyssaceae</taxon>
        <taxon>Davidia</taxon>
    </lineage>
</organism>
<dbReference type="PANTHER" id="PTHR33098">
    <property type="entry name" value="COTTON FIBER (DUF761)"/>
    <property type="match status" value="1"/>
</dbReference>
<dbReference type="Pfam" id="PF14364">
    <property type="entry name" value="DUF4408"/>
    <property type="match status" value="1"/>
</dbReference>
<dbReference type="AlphaFoldDB" id="A0A5B7C5G4"/>
<keyword evidence="2" id="KW-0472">Membrane</keyword>
<accession>A0A5B7C5G4</accession>